<evidence type="ECO:0000313" key="8">
    <source>
        <dbReference type="EMBL" id="MBP2415398.1"/>
    </source>
</evidence>
<comment type="caution">
    <text evidence="8">The sequence shown here is derived from an EMBL/GenBank/DDBJ whole genome shotgun (WGS) entry which is preliminary data.</text>
</comment>
<dbReference type="Proteomes" id="UP000758168">
    <property type="component" value="Unassembled WGS sequence"/>
</dbReference>
<evidence type="ECO:0000259" key="6">
    <source>
        <dbReference type="Pfam" id="PF02016"/>
    </source>
</evidence>
<dbReference type="InterPro" id="IPR003507">
    <property type="entry name" value="S66_fam"/>
</dbReference>
<evidence type="ECO:0000256" key="1">
    <source>
        <dbReference type="ARBA" id="ARBA00010233"/>
    </source>
</evidence>
<dbReference type="EMBL" id="JAGIOB010000001">
    <property type="protein sequence ID" value="MBP2415398.1"/>
    <property type="molecule type" value="Genomic_DNA"/>
</dbReference>
<dbReference type="InterPro" id="IPR040449">
    <property type="entry name" value="Peptidase_S66_N"/>
</dbReference>
<dbReference type="SUPFAM" id="SSF141986">
    <property type="entry name" value="LD-carboxypeptidase A C-terminal domain-like"/>
    <property type="match status" value="1"/>
</dbReference>
<accession>A0ABS4Z2X5</accession>
<dbReference type="EC" id="3.4.17.13" evidence="8"/>
<name>A0ABS4Z2X5_9ACTN</name>
<dbReference type="Pfam" id="PF17676">
    <property type="entry name" value="Peptidase_S66C"/>
    <property type="match status" value="1"/>
</dbReference>
<dbReference type="InterPro" id="IPR029062">
    <property type="entry name" value="Class_I_gatase-like"/>
</dbReference>
<dbReference type="CDD" id="cd07025">
    <property type="entry name" value="Peptidase_S66"/>
    <property type="match status" value="1"/>
</dbReference>
<keyword evidence="2 8" id="KW-0121">Carboxypeptidase</keyword>
<keyword evidence="3" id="KW-0645">Protease</keyword>
<dbReference type="GO" id="GO:0106415">
    <property type="term" value="F:muramoyltetrapeptide carboxypeptidase activity"/>
    <property type="evidence" value="ECO:0007669"/>
    <property type="project" value="UniProtKB-EC"/>
</dbReference>
<keyword evidence="9" id="KW-1185">Reference proteome</keyword>
<dbReference type="Gene3D" id="3.50.30.60">
    <property type="entry name" value="LD-carboxypeptidase A C-terminal domain-like"/>
    <property type="match status" value="1"/>
</dbReference>
<proteinExistence type="inferred from homology"/>
<dbReference type="InterPro" id="IPR040921">
    <property type="entry name" value="Peptidase_S66C"/>
</dbReference>
<dbReference type="PIRSF" id="PIRSF028757">
    <property type="entry name" value="LD-carboxypeptidase"/>
    <property type="match status" value="1"/>
</dbReference>
<protein>
    <submittedName>
        <fullName evidence="8">Muramoyltetrapeptide carboxypeptidase</fullName>
        <ecNumber evidence="8">3.4.17.13</ecNumber>
    </submittedName>
</protein>
<reference evidence="8 9" key="1">
    <citation type="submission" date="2021-03" db="EMBL/GenBank/DDBJ databases">
        <title>Sequencing the genomes of 1000 actinobacteria strains.</title>
        <authorList>
            <person name="Klenk H.-P."/>
        </authorList>
    </citation>
    <scope>NUCLEOTIDE SEQUENCE [LARGE SCALE GENOMIC DNA]</scope>
    <source>
        <strain evidence="8 9">DSM 12936</strain>
    </source>
</reference>
<evidence type="ECO:0000313" key="9">
    <source>
        <dbReference type="Proteomes" id="UP000758168"/>
    </source>
</evidence>
<sequence>MPVPRLVPGDRVRFVSPASPPTREAVARGAEVVSGWGLQVELGEHVFDRTGYTAGPDAVRLADLDAALRDPGVRAVFATTGGKGAYRIAAHLDVAAARAHPKPVVGFSDITFVHLALLRAGVPGPVHGPFVNWTDEYYDADCTEALRRSLMEPEPVVVRSDPGEYTAQLSTGGWATGVLVGGHLDSVSRAVGWGLPSLAGAILLVEDHHGTGLGQIDRCFAQLAHTGLLGQLHGVALGTFGEFETTTASGTTLADVLRHWLAPLGVPVLGGLPVGHGLNPASVPLGTSAMLDVPAGTLTVDPAVR</sequence>
<dbReference type="InterPro" id="IPR027478">
    <property type="entry name" value="LdcA_N"/>
</dbReference>
<dbReference type="SUPFAM" id="SSF52317">
    <property type="entry name" value="Class I glutamine amidotransferase-like"/>
    <property type="match status" value="1"/>
</dbReference>
<evidence type="ECO:0000256" key="3">
    <source>
        <dbReference type="ARBA" id="ARBA00022670"/>
    </source>
</evidence>
<evidence type="ECO:0000256" key="4">
    <source>
        <dbReference type="ARBA" id="ARBA00022801"/>
    </source>
</evidence>
<dbReference type="Gene3D" id="3.40.50.10740">
    <property type="entry name" value="Class I glutamine amidotransferase-like"/>
    <property type="match status" value="1"/>
</dbReference>
<evidence type="ECO:0000256" key="2">
    <source>
        <dbReference type="ARBA" id="ARBA00022645"/>
    </source>
</evidence>
<evidence type="ECO:0000259" key="7">
    <source>
        <dbReference type="Pfam" id="PF17676"/>
    </source>
</evidence>
<keyword evidence="5" id="KW-0720">Serine protease</keyword>
<dbReference type="PANTHER" id="PTHR30237">
    <property type="entry name" value="MURAMOYLTETRAPEPTIDE CARBOXYPEPTIDASE"/>
    <property type="match status" value="1"/>
</dbReference>
<gene>
    <name evidence="8" type="ORF">JOF54_000320</name>
</gene>
<feature type="domain" description="LD-carboxypeptidase N-terminal" evidence="6">
    <location>
        <begin position="12"/>
        <end position="127"/>
    </location>
</feature>
<organism evidence="8 9">
    <name type="scientific">Microlunatus capsulatus</name>
    <dbReference type="NCBI Taxonomy" id="99117"/>
    <lineage>
        <taxon>Bacteria</taxon>
        <taxon>Bacillati</taxon>
        <taxon>Actinomycetota</taxon>
        <taxon>Actinomycetes</taxon>
        <taxon>Propionibacteriales</taxon>
        <taxon>Propionibacteriaceae</taxon>
        <taxon>Microlunatus</taxon>
    </lineage>
</organism>
<dbReference type="Pfam" id="PF02016">
    <property type="entry name" value="Peptidase_S66"/>
    <property type="match status" value="1"/>
</dbReference>
<dbReference type="InterPro" id="IPR027461">
    <property type="entry name" value="Carboxypeptidase_A_C_sf"/>
</dbReference>
<dbReference type="RefSeq" id="WP_307803711.1">
    <property type="nucleotide sequence ID" value="NZ_BAAAMH010000036.1"/>
</dbReference>
<dbReference type="PANTHER" id="PTHR30237:SF2">
    <property type="entry name" value="MUREIN TETRAPEPTIDE CARBOXYPEPTIDASE"/>
    <property type="match status" value="1"/>
</dbReference>
<evidence type="ECO:0000256" key="5">
    <source>
        <dbReference type="ARBA" id="ARBA00022825"/>
    </source>
</evidence>
<feature type="domain" description="LD-carboxypeptidase C-terminal" evidence="7">
    <location>
        <begin position="176"/>
        <end position="290"/>
    </location>
</feature>
<comment type="similarity">
    <text evidence="1">Belongs to the peptidase S66 family.</text>
</comment>
<keyword evidence="4 8" id="KW-0378">Hydrolase</keyword>